<keyword evidence="2" id="KW-0378">Hydrolase</keyword>
<dbReference type="GO" id="GO:0016787">
    <property type="term" value="F:hydrolase activity"/>
    <property type="evidence" value="ECO:0007669"/>
    <property type="project" value="UniProtKB-KW"/>
</dbReference>
<organism evidence="2 3">
    <name type="scientific">Metschnikowia bicuspidata</name>
    <dbReference type="NCBI Taxonomy" id="27322"/>
    <lineage>
        <taxon>Eukaryota</taxon>
        <taxon>Fungi</taxon>
        <taxon>Dikarya</taxon>
        <taxon>Ascomycota</taxon>
        <taxon>Saccharomycotina</taxon>
        <taxon>Pichiomycetes</taxon>
        <taxon>Metschnikowiaceae</taxon>
        <taxon>Metschnikowia</taxon>
    </lineage>
</organism>
<gene>
    <name evidence="2" type="ORF">METBISCDRAFT_23185</name>
</gene>
<evidence type="ECO:0000313" key="2">
    <source>
        <dbReference type="EMBL" id="RKP30540.1"/>
    </source>
</evidence>
<keyword evidence="3" id="KW-1185">Reference proteome</keyword>
<dbReference type="Pfam" id="PF01738">
    <property type="entry name" value="DLH"/>
    <property type="match status" value="1"/>
</dbReference>
<dbReference type="EMBL" id="ML004456">
    <property type="protein sequence ID" value="RKP30540.1"/>
    <property type="molecule type" value="Genomic_DNA"/>
</dbReference>
<dbReference type="PANTHER" id="PTHR17630:SF44">
    <property type="entry name" value="PROTEIN AIM2"/>
    <property type="match status" value="1"/>
</dbReference>
<dbReference type="SUPFAM" id="SSF53474">
    <property type="entry name" value="alpha/beta-Hydrolases"/>
    <property type="match status" value="1"/>
</dbReference>
<dbReference type="OrthoDB" id="17560at2759"/>
<name>A0A4P9ZEZ5_9ASCO</name>
<protein>
    <submittedName>
        <fullName evidence="2">Dienelactone hydrolase</fullName>
    </submittedName>
</protein>
<dbReference type="Proteomes" id="UP000268321">
    <property type="component" value="Unassembled WGS sequence"/>
</dbReference>
<dbReference type="Gene3D" id="3.40.50.1820">
    <property type="entry name" value="alpha/beta hydrolase"/>
    <property type="match status" value="1"/>
</dbReference>
<sequence>MASNPPEKCCTLVKFHEGKPIGALQDLHGVETYVVGKDNPSSRVIVILTDIYGHKLVNVKLIADQFATFGKYQVYIPDILKSDPFDPSKYDLQEWLFAHGPEVTGPIVEKFLKGICAESSSSFVGLIGYCFGAKYAIQQIAENGLGDSAAVAHPSFVTIEEIAAIKKPLLISAAEVDQIYTTELRHATEAKLAEIKARYQLTMFSGVSHGFSVRGDLSDPVVRYAAEKTLMDQIHWFSMS</sequence>
<evidence type="ECO:0000313" key="3">
    <source>
        <dbReference type="Proteomes" id="UP000268321"/>
    </source>
</evidence>
<dbReference type="InterPro" id="IPR002925">
    <property type="entry name" value="Dienelactn_hydro"/>
</dbReference>
<feature type="domain" description="Dienelactone hydrolase" evidence="1">
    <location>
        <begin position="31"/>
        <end position="238"/>
    </location>
</feature>
<dbReference type="AlphaFoldDB" id="A0A4P9ZEZ5"/>
<proteinExistence type="predicted"/>
<accession>A0A4P9ZEZ5</accession>
<dbReference type="PANTHER" id="PTHR17630">
    <property type="entry name" value="DIENELACTONE HYDROLASE"/>
    <property type="match status" value="1"/>
</dbReference>
<evidence type="ECO:0000259" key="1">
    <source>
        <dbReference type="Pfam" id="PF01738"/>
    </source>
</evidence>
<dbReference type="InterPro" id="IPR029058">
    <property type="entry name" value="AB_hydrolase_fold"/>
</dbReference>
<reference evidence="3" key="1">
    <citation type="journal article" date="2018" name="Nat. Microbiol.">
        <title>Leveraging single-cell genomics to expand the fungal tree of life.</title>
        <authorList>
            <person name="Ahrendt S.R."/>
            <person name="Quandt C.A."/>
            <person name="Ciobanu D."/>
            <person name="Clum A."/>
            <person name="Salamov A."/>
            <person name="Andreopoulos B."/>
            <person name="Cheng J.F."/>
            <person name="Woyke T."/>
            <person name="Pelin A."/>
            <person name="Henrissat B."/>
            <person name="Reynolds N.K."/>
            <person name="Benny G.L."/>
            <person name="Smith M.E."/>
            <person name="James T.Y."/>
            <person name="Grigoriev I.V."/>
        </authorList>
    </citation>
    <scope>NUCLEOTIDE SEQUENCE [LARGE SCALE GENOMIC DNA]</scope>
    <source>
        <strain evidence="3">Baker2002</strain>
    </source>
</reference>